<dbReference type="Pfam" id="PF03932">
    <property type="entry name" value="CutC"/>
    <property type="match status" value="1"/>
</dbReference>
<evidence type="ECO:0000256" key="2">
    <source>
        <dbReference type="ARBA" id="ARBA00019014"/>
    </source>
</evidence>
<name>A0A8X6M729_9ARAC</name>
<sequence>MVKVSFQWCAFAAERSQWLEKSNSLESSKFLREMDYKLEICVDNLKSAASAVAGGADRLEVCQALDLGGLTPSPAFVGMVKRNFSIPVHMLIRPRAGNFEYTDDEVHLMKMDMEFGLHQKVDGFVFGALKSNNQIDRLVCHELMTAACGKPVTFIKHPTRQCIGSKITIMPGSGVNHYNIQEIAELTGAEEFQSSGQDPTPS</sequence>
<dbReference type="PANTHER" id="PTHR12598">
    <property type="entry name" value="COPPER HOMEOSTASIS PROTEIN CUTC"/>
    <property type="match status" value="1"/>
</dbReference>
<accession>A0A8X6M729</accession>
<evidence type="ECO:0000256" key="1">
    <source>
        <dbReference type="ARBA" id="ARBA00007768"/>
    </source>
</evidence>
<dbReference type="Gene3D" id="3.20.20.380">
    <property type="entry name" value="Copper homeostasis (CutC) domain"/>
    <property type="match status" value="2"/>
</dbReference>
<dbReference type="InterPro" id="IPR036822">
    <property type="entry name" value="CutC-like_dom_sf"/>
</dbReference>
<protein>
    <recommendedName>
        <fullName evidence="2">Copper homeostasis protein cutC homolog</fullName>
    </recommendedName>
</protein>
<reference evidence="3" key="1">
    <citation type="submission" date="2020-08" db="EMBL/GenBank/DDBJ databases">
        <title>Multicomponent nature underlies the extraordinary mechanical properties of spider dragline silk.</title>
        <authorList>
            <person name="Kono N."/>
            <person name="Nakamura H."/>
            <person name="Mori M."/>
            <person name="Yoshida Y."/>
            <person name="Ohtoshi R."/>
            <person name="Malay A.D."/>
            <person name="Moran D.A.P."/>
            <person name="Tomita M."/>
            <person name="Numata K."/>
            <person name="Arakawa K."/>
        </authorList>
    </citation>
    <scope>NUCLEOTIDE SEQUENCE</scope>
</reference>
<comment type="caution">
    <text evidence="3">The sequence shown here is derived from an EMBL/GenBank/DDBJ whole genome shotgun (WGS) entry which is preliminary data.</text>
</comment>
<dbReference type="SUPFAM" id="SSF110395">
    <property type="entry name" value="CutC-like"/>
    <property type="match status" value="1"/>
</dbReference>
<dbReference type="GO" id="GO:0005507">
    <property type="term" value="F:copper ion binding"/>
    <property type="evidence" value="ECO:0007669"/>
    <property type="project" value="TreeGrafter"/>
</dbReference>
<organism evidence="3 4">
    <name type="scientific">Trichonephila inaurata madagascariensis</name>
    <dbReference type="NCBI Taxonomy" id="2747483"/>
    <lineage>
        <taxon>Eukaryota</taxon>
        <taxon>Metazoa</taxon>
        <taxon>Ecdysozoa</taxon>
        <taxon>Arthropoda</taxon>
        <taxon>Chelicerata</taxon>
        <taxon>Arachnida</taxon>
        <taxon>Araneae</taxon>
        <taxon>Araneomorphae</taxon>
        <taxon>Entelegynae</taxon>
        <taxon>Araneoidea</taxon>
        <taxon>Nephilidae</taxon>
        <taxon>Trichonephila</taxon>
        <taxon>Trichonephila inaurata</taxon>
    </lineage>
</organism>
<evidence type="ECO:0000313" key="4">
    <source>
        <dbReference type="Proteomes" id="UP000886998"/>
    </source>
</evidence>
<evidence type="ECO:0000313" key="3">
    <source>
        <dbReference type="EMBL" id="GFS28600.1"/>
    </source>
</evidence>
<comment type="similarity">
    <text evidence="1">Belongs to the CutC family.</text>
</comment>
<dbReference type="InterPro" id="IPR005627">
    <property type="entry name" value="CutC-like"/>
</dbReference>
<dbReference type="AlphaFoldDB" id="A0A8X6M729"/>
<dbReference type="OrthoDB" id="7392499at2759"/>
<proteinExistence type="inferred from homology"/>
<dbReference type="PANTHER" id="PTHR12598:SF0">
    <property type="entry name" value="COPPER HOMEOSTASIS PROTEIN CUTC HOMOLOG"/>
    <property type="match status" value="1"/>
</dbReference>
<keyword evidence="4" id="KW-1185">Reference proteome</keyword>
<gene>
    <name evidence="3" type="primary">CUTC</name>
    <name evidence="3" type="ORF">TNIN_254101</name>
</gene>
<dbReference type="EMBL" id="BMAV01023910">
    <property type="protein sequence ID" value="GFS28600.1"/>
    <property type="molecule type" value="Genomic_DNA"/>
</dbReference>
<dbReference type="Proteomes" id="UP000886998">
    <property type="component" value="Unassembled WGS sequence"/>
</dbReference>